<gene>
    <name evidence="1" type="ORF">K1T71_000871</name>
</gene>
<evidence type="ECO:0000313" key="1">
    <source>
        <dbReference type="EMBL" id="KAJ0182895.1"/>
    </source>
</evidence>
<dbReference type="Proteomes" id="UP000824533">
    <property type="component" value="Linkage Group LG02"/>
</dbReference>
<evidence type="ECO:0000313" key="2">
    <source>
        <dbReference type="Proteomes" id="UP000824533"/>
    </source>
</evidence>
<accession>A0ACC1DG59</accession>
<name>A0ACC1DG59_9NEOP</name>
<proteinExistence type="predicted"/>
<keyword evidence="2" id="KW-1185">Reference proteome</keyword>
<dbReference type="EMBL" id="CM034388">
    <property type="protein sequence ID" value="KAJ0182895.1"/>
    <property type="molecule type" value="Genomic_DNA"/>
</dbReference>
<reference evidence="1 2" key="1">
    <citation type="journal article" date="2021" name="Front. Genet.">
        <title>Chromosome-Level Genome Assembly Reveals Significant Gene Expansion in the Toll and IMD Signaling Pathways of Dendrolimus kikuchii.</title>
        <authorList>
            <person name="Zhou J."/>
            <person name="Wu P."/>
            <person name="Xiong Z."/>
            <person name="Liu N."/>
            <person name="Zhao N."/>
            <person name="Ji M."/>
            <person name="Qiu Y."/>
            <person name="Yang B."/>
        </authorList>
    </citation>
    <scope>NUCLEOTIDE SEQUENCE [LARGE SCALE GENOMIC DNA]</scope>
    <source>
        <strain evidence="1">Ann1</strain>
    </source>
</reference>
<protein>
    <submittedName>
        <fullName evidence="1">Uncharacterized protein</fullName>
    </submittedName>
</protein>
<sequence>MKLTVPQYYAGKSILITGGTGFLGKALVEKLLRTCPDVKTIYLLLRAKKGLSGEERLKELCSHKLFFLVRDKNPEAFNKLRFVGGDIAEDGLGMSEQDKEELLQNCNIIFHSAACVRFDQKLKDAVNMNTTGTLRMLTLAESMKNLEVFVHLSTAYCRCELDVLEERLYPAVHKPRKIIEMTQWMDDSTLQFVEPKIIESEPNTYSYTKAITEDLVGEYSGKFPVAIARPSIVTASLKEPVPGWVDGLNGPSGLIVGSGKGVIRTMHCEPSYTADAIAVDVVVNGCILIAYVTALDKPKEAQVYNLTMSKMPKISWNEIIKLGEYWVNKYPFTMALWYPGGSIKSYWITHQIHLFFAHTIPAYLVDGLLFLTGKKTFLVALQKRINRGLDVLQYYTTKEWNFTNTKFKSLRNRITAEDDETFFTDLSGADPKEYLKNYVLGVREFICKEDRSTLPRARKLHRIRFIVDRTFKIILFGLLVWWLYSYIHVFTTSVEILDTTLKSFPPIAVKADMQDVCQASDRLLNI</sequence>
<comment type="caution">
    <text evidence="1">The sequence shown here is derived from an EMBL/GenBank/DDBJ whole genome shotgun (WGS) entry which is preliminary data.</text>
</comment>
<organism evidence="1 2">
    <name type="scientific">Dendrolimus kikuchii</name>
    <dbReference type="NCBI Taxonomy" id="765133"/>
    <lineage>
        <taxon>Eukaryota</taxon>
        <taxon>Metazoa</taxon>
        <taxon>Ecdysozoa</taxon>
        <taxon>Arthropoda</taxon>
        <taxon>Hexapoda</taxon>
        <taxon>Insecta</taxon>
        <taxon>Pterygota</taxon>
        <taxon>Neoptera</taxon>
        <taxon>Endopterygota</taxon>
        <taxon>Lepidoptera</taxon>
        <taxon>Glossata</taxon>
        <taxon>Ditrysia</taxon>
        <taxon>Bombycoidea</taxon>
        <taxon>Lasiocampidae</taxon>
        <taxon>Dendrolimus</taxon>
    </lineage>
</organism>